<dbReference type="PANTHER" id="PTHR24384">
    <property type="entry name" value="FINGER PUTATIVE TRANSCRIPTION FACTOR FAMILY-RELATED"/>
    <property type="match status" value="1"/>
</dbReference>
<comment type="caution">
    <text evidence="13">The sequence shown here is derived from an EMBL/GenBank/DDBJ whole genome shotgun (WGS) entry which is preliminary data.</text>
</comment>
<evidence type="ECO:0000256" key="11">
    <source>
        <dbReference type="SAM" id="MobiDB-lite"/>
    </source>
</evidence>
<feature type="domain" description="C2H2-type" evidence="12">
    <location>
        <begin position="705"/>
        <end position="732"/>
    </location>
</feature>
<dbReference type="EMBL" id="QBLH01001083">
    <property type="protein sequence ID" value="TGZ53195.1"/>
    <property type="molecule type" value="Genomic_DNA"/>
</dbReference>
<gene>
    <name evidence="13" type="ORF">DBV15_01546</name>
</gene>
<dbReference type="InterPro" id="IPR036236">
    <property type="entry name" value="Znf_C2H2_sf"/>
</dbReference>
<dbReference type="PROSITE" id="PS50157">
    <property type="entry name" value="ZINC_FINGER_C2H2_2"/>
    <property type="match status" value="11"/>
</dbReference>
<evidence type="ECO:0000256" key="9">
    <source>
        <dbReference type="ARBA" id="ARBA00023242"/>
    </source>
</evidence>
<evidence type="ECO:0000256" key="7">
    <source>
        <dbReference type="ARBA" id="ARBA00023125"/>
    </source>
</evidence>
<keyword evidence="6" id="KW-0805">Transcription regulation</keyword>
<dbReference type="Gene3D" id="3.30.160.60">
    <property type="entry name" value="Classic Zinc Finger"/>
    <property type="match status" value="5"/>
</dbReference>
<dbReference type="Pfam" id="PF21549">
    <property type="entry name" value="PRDM2_PR"/>
    <property type="match status" value="1"/>
</dbReference>
<feature type="domain" description="C2H2-type" evidence="12">
    <location>
        <begin position="762"/>
        <end position="789"/>
    </location>
</feature>
<protein>
    <submittedName>
        <fullName evidence="13">PR domain zinc finger protein</fullName>
    </submittedName>
</protein>
<evidence type="ECO:0000256" key="2">
    <source>
        <dbReference type="ARBA" id="ARBA00022723"/>
    </source>
</evidence>
<dbReference type="GO" id="GO:0005634">
    <property type="term" value="C:nucleus"/>
    <property type="evidence" value="ECO:0007669"/>
    <property type="project" value="UniProtKB-SubCell"/>
</dbReference>
<feature type="domain" description="C2H2-type" evidence="12">
    <location>
        <begin position="570"/>
        <end position="597"/>
    </location>
</feature>
<dbReference type="AlphaFoldDB" id="A0A4S2KTB2"/>
<feature type="domain" description="C2H2-type" evidence="12">
    <location>
        <begin position="646"/>
        <end position="673"/>
    </location>
</feature>
<accession>A0A4S2KTB2</accession>
<dbReference type="InterPro" id="IPR013087">
    <property type="entry name" value="Znf_C2H2_type"/>
</dbReference>
<keyword evidence="8" id="KW-0804">Transcription</keyword>
<dbReference type="SMART" id="SM00355">
    <property type="entry name" value="ZnF_C2H2"/>
    <property type="match status" value="11"/>
</dbReference>
<evidence type="ECO:0000259" key="12">
    <source>
        <dbReference type="PROSITE" id="PS50157"/>
    </source>
</evidence>
<feature type="domain" description="C2H2-type" evidence="12">
    <location>
        <begin position="790"/>
        <end position="818"/>
    </location>
</feature>
<keyword evidence="4 10" id="KW-0863">Zinc-finger</keyword>
<feature type="domain" description="C2H2-type" evidence="12">
    <location>
        <begin position="950"/>
        <end position="980"/>
    </location>
</feature>
<dbReference type="GO" id="GO:0008276">
    <property type="term" value="F:protein methyltransferase activity"/>
    <property type="evidence" value="ECO:0007669"/>
    <property type="project" value="UniProtKB-ARBA"/>
</dbReference>
<dbReference type="Gene3D" id="2.170.270.10">
    <property type="entry name" value="SET domain"/>
    <property type="match status" value="1"/>
</dbReference>
<dbReference type="GO" id="GO:0008757">
    <property type="term" value="F:S-adenosylmethionine-dependent methyltransferase activity"/>
    <property type="evidence" value="ECO:0007669"/>
    <property type="project" value="UniProtKB-ARBA"/>
</dbReference>
<feature type="domain" description="C2H2-type" evidence="12">
    <location>
        <begin position="891"/>
        <end position="919"/>
    </location>
</feature>
<dbReference type="SUPFAM" id="SSF57667">
    <property type="entry name" value="beta-beta-alpha zinc fingers"/>
    <property type="match status" value="5"/>
</dbReference>
<reference evidence="13 14" key="1">
    <citation type="journal article" date="2019" name="Philos. Trans. R. Soc. Lond., B, Biol. Sci.">
        <title>Ant behaviour and brain gene expression of defending hosts depend on the ecological success of the intruding social parasite.</title>
        <authorList>
            <person name="Kaur R."/>
            <person name="Stoldt M."/>
            <person name="Jongepier E."/>
            <person name="Feldmeyer B."/>
            <person name="Menzel F."/>
            <person name="Bornberg-Bauer E."/>
            <person name="Foitzik S."/>
        </authorList>
    </citation>
    <scope>NUCLEOTIDE SEQUENCE [LARGE SCALE GENOMIC DNA]</scope>
    <source>
        <tissue evidence="13">Whole body</tissue>
    </source>
</reference>
<keyword evidence="5" id="KW-0862">Zinc</keyword>
<evidence type="ECO:0000256" key="4">
    <source>
        <dbReference type="ARBA" id="ARBA00022771"/>
    </source>
</evidence>
<comment type="subcellular location">
    <subcellularLocation>
        <location evidence="1">Nucleus</location>
    </subcellularLocation>
</comment>
<dbReference type="InterPro" id="IPR046341">
    <property type="entry name" value="SET_dom_sf"/>
</dbReference>
<dbReference type="Pfam" id="PF13912">
    <property type="entry name" value="zf-C2H2_6"/>
    <property type="match status" value="2"/>
</dbReference>
<keyword evidence="14" id="KW-1185">Reference proteome</keyword>
<proteinExistence type="predicted"/>
<feature type="compositionally biased region" description="Polar residues" evidence="11">
    <location>
        <begin position="934"/>
        <end position="944"/>
    </location>
</feature>
<feature type="region of interest" description="Disordered" evidence="11">
    <location>
        <begin position="969"/>
        <end position="1002"/>
    </location>
</feature>
<evidence type="ECO:0000256" key="8">
    <source>
        <dbReference type="ARBA" id="ARBA00023163"/>
    </source>
</evidence>
<feature type="region of interest" description="Disordered" evidence="11">
    <location>
        <begin position="913"/>
        <end position="944"/>
    </location>
</feature>
<dbReference type="InterPro" id="IPR050752">
    <property type="entry name" value="C2H2-ZF_domain"/>
</dbReference>
<name>A0A4S2KTB2_9HYME</name>
<dbReference type="GO" id="GO:0008270">
    <property type="term" value="F:zinc ion binding"/>
    <property type="evidence" value="ECO:0007669"/>
    <property type="project" value="UniProtKB-KW"/>
</dbReference>
<feature type="compositionally biased region" description="Low complexity" evidence="11">
    <location>
        <begin position="989"/>
        <end position="998"/>
    </location>
</feature>
<dbReference type="Pfam" id="PF00096">
    <property type="entry name" value="zf-C2H2"/>
    <property type="match status" value="2"/>
</dbReference>
<evidence type="ECO:0000256" key="6">
    <source>
        <dbReference type="ARBA" id="ARBA00023015"/>
    </source>
</evidence>
<dbReference type="InterPro" id="IPR001214">
    <property type="entry name" value="SET_dom"/>
</dbReference>
<feature type="domain" description="C2H2-type" evidence="12">
    <location>
        <begin position="676"/>
        <end position="703"/>
    </location>
</feature>
<dbReference type="GO" id="GO:0000978">
    <property type="term" value="F:RNA polymerase II cis-regulatory region sequence-specific DNA binding"/>
    <property type="evidence" value="ECO:0007669"/>
    <property type="project" value="TreeGrafter"/>
</dbReference>
<dbReference type="GO" id="GO:0008170">
    <property type="term" value="F:N-methyltransferase activity"/>
    <property type="evidence" value="ECO:0007669"/>
    <property type="project" value="UniProtKB-ARBA"/>
</dbReference>
<evidence type="ECO:0000313" key="13">
    <source>
        <dbReference type="EMBL" id="TGZ53195.1"/>
    </source>
</evidence>
<evidence type="ECO:0000256" key="3">
    <source>
        <dbReference type="ARBA" id="ARBA00022737"/>
    </source>
</evidence>
<feature type="domain" description="C2H2-type" evidence="12">
    <location>
        <begin position="734"/>
        <end position="761"/>
    </location>
</feature>
<dbReference type="GO" id="GO:0000981">
    <property type="term" value="F:DNA-binding transcription factor activity, RNA polymerase II-specific"/>
    <property type="evidence" value="ECO:0007669"/>
    <property type="project" value="TreeGrafter"/>
</dbReference>
<keyword evidence="3" id="KW-0677">Repeat</keyword>
<evidence type="ECO:0000256" key="1">
    <source>
        <dbReference type="ARBA" id="ARBA00004123"/>
    </source>
</evidence>
<dbReference type="STRING" id="300112.A0A4S2KTB2"/>
<evidence type="ECO:0000313" key="14">
    <source>
        <dbReference type="Proteomes" id="UP000310200"/>
    </source>
</evidence>
<evidence type="ECO:0000256" key="5">
    <source>
        <dbReference type="ARBA" id="ARBA00022833"/>
    </source>
</evidence>
<keyword evidence="2" id="KW-0479">Metal-binding</keyword>
<keyword evidence="9" id="KW-0539">Nucleus</keyword>
<feature type="domain" description="C2H2-type" evidence="12">
    <location>
        <begin position="607"/>
        <end position="629"/>
    </location>
</feature>
<evidence type="ECO:0000256" key="10">
    <source>
        <dbReference type="PROSITE-ProRule" id="PRU00042"/>
    </source>
</evidence>
<sequence length="1052" mass="119648">MDPRGPPEGAPAESFEISSIDRGADTSVNWPTDHPFASSLCEQPKKLNNRLLFLTVEYVEDQSRLFPTYEQISFSPRAASPLSEFEHRVSPLDPNMSSAARYSPTPVQLPSSPFHNSVVVLQGPSSPLMSQPEPNIRTSINYVTQLAHPIDTQTVPQTDTTTDFVGNGNEDGLVSSVSNELILMQETAPELESSATPLMLTGIPGTDFALTRDFLVMQDDQINVINTFKNQNIEMEDNPITLPSIAEDANKENNNLALSECDKEIRQIAKEPPSTEKKKVVEKKDFCHGHNRTVHLLQQMLEMASAFDSKKACARVYLFPRLTFFSEFFASQCDVRRLPWSRGGDDEYDGNCAKDDSSNLTDVCAIADQPVPSRAVATLPGSYLLLNKLSTSHAAANSVTYGVFAKRNIRRRTQFGPIEGLLCPYDGSPFENALPLLYETETGEFLKVDVSNENTSNWMRFVRPALTYKEQNLIICQQKDGIVFLTNRNISPKEELKAGPSPDYASRRNLPILKPDAKDEKGIKNSEVANQISTWPRLDGNSYNRRIKMFRDRNVKEKENSRQNKCDKEWKCSVCSLIFRKPSLLNLHAAVHSSIDIKIENQSQLQSACPQCGLEFQKQSELVNHVSQHGRTTLPKAKRLNPLGSYKCSMCYKRFATKIRLQQHCLAHGAEDQKPLPCSICLKRFMNNSALSGHLKTHKENKQVFECPMCRQLFRQSTMLKDHVETHRNQDGIFNCPHCQRTFIKYSVIRKHIRAHHCERKHKCQHCAKRFPTVDKLRMHLLKHSDHREFHCANCGKRFKRKDKLKEHMTKIHHSQTVNGEQITQNNQAKKFVPKVNPNDYNRFIYKCHQCLVGFKRRGMLVNHLAKRHPDVAPESVPELNLPILRQTRDYYCQYCDKVYKSSSKRKAHIMKNHPGAALPPSNRQKESEFSGLPNPSFSQTVGSITTSPQGCQWCHKQYASKAKLLQHQRKKHAHLMEPADQIPRSRNRPPQNQNQPPALNDNNFVISDYIQGCDGDFLKQKIIKITNDVDLIGNGGLETIGQQFVRMRDIR</sequence>
<feature type="domain" description="C2H2-type" evidence="12">
    <location>
        <begin position="846"/>
        <end position="874"/>
    </location>
</feature>
<dbReference type="PANTHER" id="PTHR24384:SF189">
    <property type="entry name" value="C2H2-TYPE DOMAIN-CONTAINING PROTEIN-RELATED"/>
    <property type="match status" value="1"/>
</dbReference>
<keyword evidence="7" id="KW-0238">DNA-binding</keyword>
<organism evidence="13 14">
    <name type="scientific">Temnothorax longispinosus</name>
    <dbReference type="NCBI Taxonomy" id="300112"/>
    <lineage>
        <taxon>Eukaryota</taxon>
        <taxon>Metazoa</taxon>
        <taxon>Ecdysozoa</taxon>
        <taxon>Arthropoda</taxon>
        <taxon>Hexapoda</taxon>
        <taxon>Insecta</taxon>
        <taxon>Pterygota</taxon>
        <taxon>Neoptera</taxon>
        <taxon>Endopterygota</taxon>
        <taxon>Hymenoptera</taxon>
        <taxon>Apocrita</taxon>
        <taxon>Aculeata</taxon>
        <taxon>Formicoidea</taxon>
        <taxon>Formicidae</taxon>
        <taxon>Myrmicinae</taxon>
        <taxon>Temnothorax</taxon>
    </lineage>
</organism>
<dbReference type="Proteomes" id="UP000310200">
    <property type="component" value="Unassembled WGS sequence"/>
</dbReference>
<dbReference type="PROSITE" id="PS00028">
    <property type="entry name" value="ZINC_FINGER_C2H2_1"/>
    <property type="match status" value="11"/>
</dbReference>